<dbReference type="Proteomes" id="UP000601041">
    <property type="component" value="Unassembled WGS sequence"/>
</dbReference>
<feature type="transmembrane region" description="Helical" evidence="6">
    <location>
        <begin position="377"/>
        <end position="397"/>
    </location>
</feature>
<organism evidence="7 8">
    <name type="scientific">Pseudorhizobium halotolerans</name>
    <dbReference type="NCBI Taxonomy" id="1233081"/>
    <lineage>
        <taxon>Bacteria</taxon>
        <taxon>Pseudomonadati</taxon>
        <taxon>Pseudomonadota</taxon>
        <taxon>Alphaproteobacteria</taxon>
        <taxon>Hyphomicrobiales</taxon>
        <taxon>Rhizobiaceae</taxon>
        <taxon>Rhizobium/Agrobacterium group</taxon>
        <taxon>Pseudorhizobium</taxon>
    </lineage>
</organism>
<comment type="subcellular location">
    <subcellularLocation>
        <location evidence="1">Cell membrane</location>
        <topology evidence="1">Multi-pass membrane protein</topology>
    </subcellularLocation>
</comment>
<keyword evidence="3 6" id="KW-0812">Transmembrane</keyword>
<dbReference type="RefSeq" id="WP_142589229.1">
    <property type="nucleotide sequence ID" value="NZ_CABFWE030000011.1"/>
</dbReference>
<feature type="transmembrane region" description="Helical" evidence="6">
    <location>
        <begin position="342"/>
        <end position="365"/>
    </location>
</feature>
<evidence type="ECO:0000256" key="2">
    <source>
        <dbReference type="ARBA" id="ARBA00022475"/>
    </source>
</evidence>
<evidence type="ECO:0000256" key="3">
    <source>
        <dbReference type="ARBA" id="ARBA00022692"/>
    </source>
</evidence>
<evidence type="ECO:0000313" key="8">
    <source>
        <dbReference type="Proteomes" id="UP000601041"/>
    </source>
</evidence>
<evidence type="ECO:0000256" key="6">
    <source>
        <dbReference type="SAM" id="Phobius"/>
    </source>
</evidence>
<accession>A0ABN7JWD9</accession>
<feature type="transmembrane region" description="Helical" evidence="6">
    <location>
        <begin position="306"/>
        <end position="326"/>
    </location>
</feature>
<evidence type="ECO:0000256" key="4">
    <source>
        <dbReference type="ARBA" id="ARBA00022989"/>
    </source>
</evidence>
<dbReference type="InterPro" id="IPR002797">
    <property type="entry name" value="Polysacc_synth"/>
</dbReference>
<feature type="transmembrane region" description="Helical" evidence="6">
    <location>
        <begin position="157"/>
        <end position="178"/>
    </location>
</feature>
<keyword evidence="5 6" id="KW-0472">Membrane</keyword>
<feature type="transmembrane region" description="Helical" evidence="6">
    <location>
        <begin position="53"/>
        <end position="73"/>
    </location>
</feature>
<feature type="transmembrane region" description="Helical" evidence="6">
    <location>
        <begin position="124"/>
        <end position="145"/>
    </location>
</feature>
<evidence type="ECO:0000256" key="5">
    <source>
        <dbReference type="ARBA" id="ARBA00023136"/>
    </source>
</evidence>
<feature type="transmembrane region" description="Helical" evidence="6">
    <location>
        <begin position="85"/>
        <end position="112"/>
    </location>
</feature>
<comment type="caution">
    <text evidence="7">The sequence shown here is derived from an EMBL/GenBank/DDBJ whole genome shotgun (WGS) entry which is preliminary data.</text>
</comment>
<sequence length="443" mass="47581">MRGHIAKILASKLSTDIAWTMGSFVVLAVSGVLINILVVYFRTAADLGVFNLAYSIYIVTSQIAVLGIHYSVLRHAAYHSNDRDLLGTILGSACLPALAMGVFWAGMIFLLGPGFEWMFDSERAARSISIAALGIALFPLTKVLISFLNSQRDMKAFSLLQAGRYIVVTVVVTLFAASDWDFDYAPLAFVIAETITLVGAVARVGALGIVRHLKLSSDWLRKHIRFGSKSLAAGMFGEVNTRVDVLMLGMFLSDTAVGIYSFAAMLLDGLYHLLAMVRVNFNPLLVAATRDGRWSDANKILRLSKLFAPLLIGALSVGLLILYWAASNYVFPEKGLLEGLPALFVLLAGLVVVSGLVPFDNLLLVSGYPGYQTLQQFVAVLANVLVNAALIPVWGIVGASAGTAASYVCGTWVLLVMSRRLVGWNLMTGVVRGSSNGTDTAPP</sequence>
<proteinExistence type="predicted"/>
<keyword evidence="2" id="KW-1003">Cell membrane</keyword>
<evidence type="ECO:0000256" key="1">
    <source>
        <dbReference type="ARBA" id="ARBA00004651"/>
    </source>
</evidence>
<feature type="transmembrane region" description="Helical" evidence="6">
    <location>
        <begin position="184"/>
        <end position="210"/>
    </location>
</feature>
<dbReference type="Pfam" id="PF01943">
    <property type="entry name" value="Polysacc_synt"/>
    <property type="match status" value="1"/>
</dbReference>
<dbReference type="PANTHER" id="PTHR30250">
    <property type="entry name" value="PST FAMILY PREDICTED COLANIC ACID TRANSPORTER"/>
    <property type="match status" value="1"/>
</dbReference>
<name>A0ABN7JWD9_9HYPH</name>
<keyword evidence="4 6" id="KW-1133">Transmembrane helix</keyword>
<dbReference type="InterPro" id="IPR050833">
    <property type="entry name" value="Poly_Biosynth_Transport"/>
</dbReference>
<dbReference type="EMBL" id="CABFWE030000011">
    <property type="protein sequence ID" value="CAD7050785.1"/>
    <property type="molecule type" value="Genomic_DNA"/>
</dbReference>
<reference evidence="7 8" key="1">
    <citation type="submission" date="2020-11" db="EMBL/GenBank/DDBJ databases">
        <authorList>
            <person name="Lassalle F."/>
        </authorList>
    </citation>
    <scope>NUCLEOTIDE SEQUENCE [LARGE SCALE GENOMIC DNA]</scope>
    <source>
        <strain evidence="7 8">AB21</strain>
    </source>
</reference>
<feature type="transmembrane region" description="Helical" evidence="6">
    <location>
        <begin position="21"/>
        <end position="41"/>
    </location>
</feature>
<evidence type="ECO:0008006" key="9">
    <source>
        <dbReference type="Google" id="ProtNLM"/>
    </source>
</evidence>
<gene>
    <name evidence="7" type="ORF">RHAB21_04216</name>
</gene>
<keyword evidence="8" id="KW-1185">Reference proteome</keyword>
<protein>
    <recommendedName>
        <fullName evidence="9">O-antigen/teichoic acid export membrane protein</fullName>
    </recommendedName>
</protein>
<evidence type="ECO:0000313" key="7">
    <source>
        <dbReference type="EMBL" id="CAD7050785.1"/>
    </source>
</evidence>
<dbReference type="PANTHER" id="PTHR30250:SF11">
    <property type="entry name" value="O-ANTIGEN TRANSPORTER-RELATED"/>
    <property type="match status" value="1"/>
</dbReference>